<protein>
    <submittedName>
        <fullName evidence="4">NUDIX domain-containing protein</fullName>
    </submittedName>
</protein>
<organism evidence="4 5">
    <name type="scientific">Streptomonospora mangrovi</name>
    <dbReference type="NCBI Taxonomy" id="2883123"/>
    <lineage>
        <taxon>Bacteria</taxon>
        <taxon>Bacillati</taxon>
        <taxon>Actinomycetota</taxon>
        <taxon>Actinomycetes</taxon>
        <taxon>Streptosporangiales</taxon>
        <taxon>Nocardiopsidaceae</taxon>
        <taxon>Streptomonospora</taxon>
    </lineage>
</organism>
<keyword evidence="2" id="KW-0378">Hydrolase</keyword>
<sequence length="309" mass="30993">MSADSGDGDGWVHLPDGSRRWGRYGSAGLLLCADSGGAGGGRVLMQHRAVWSHQGGTWGVPGGAMNSDEDSVSAALREFGEEVAGDVGDIELIGLHRQEHTVWRYDTVLARTAAAADLEPANWESDDLRWVDVADIDGLRLLPAFGSTWPLLREALAHRLALVVDAAAVLARTGGDAAGGAAGGPDPDGGAALLRLRDDLAALGAAGVAAGALPAGLAPAGLHLWYPRTVLVTDGAGTAPPPVPGVEVAAAAAGAPGAPGAAGAPGAFTVAVTDRPGAFAGAERTAVVGPEWLESAAAAVPRPDHSGHR</sequence>
<reference evidence="4" key="1">
    <citation type="submission" date="2021-10" db="EMBL/GenBank/DDBJ databases">
        <title>Streptomonospora sp. nov., isolated from mangrove soil.</title>
        <authorList>
            <person name="Chen X."/>
            <person name="Ge X."/>
            <person name="Liu W."/>
        </authorList>
    </citation>
    <scope>NUCLEOTIDE SEQUENCE</scope>
    <source>
        <strain evidence="4">S1-112</strain>
    </source>
</reference>
<comment type="caution">
    <text evidence="4">The sequence shown here is derived from an EMBL/GenBank/DDBJ whole genome shotgun (WGS) entry which is preliminary data.</text>
</comment>
<dbReference type="PROSITE" id="PS51462">
    <property type="entry name" value="NUDIX"/>
    <property type="match status" value="1"/>
</dbReference>
<evidence type="ECO:0000313" key="4">
    <source>
        <dbReference type="EMBL" id="MDA0564652.1"/>
    </source>
</evidence>
<gene>
    <name evidence="4" type="ORF">LG943_09970</name>
</gene>
<dbReference type="Gene3D" id="3.90.79.10">
    <property type="entry name" value="Nucleoside Triphosphate Pyrophosphohydrolase"/>
    <property type="match status" value="1"/>
</dbReference>
<evidence type="ECO:0000256" key="2">
    <source>
        <dbReference type="ARBA" id="ARBA00022801"/>
    </source>
</evidence>
<dbReference type="SUPFAM" id="SSF55811">
    <property type="entry name" value="Nudix"/>
    <property type="match status" value="1"/>
</dbReference>
<dbReference type="EMBL" id="JAJAQC010000013">
    <property type="protein sequence ID" value="MDA0564652.1"/>
    <property type="molecule type" value="Genomic_DNA"/>
</dbReference>
<evidence type="ECO:0000256" key="1">
    <source>
        <dbReference type="ARBA" id="ARBA00001946"/>
    </source>
</evidence>
<keyword evidence="5" id="KW-1185">Reference proteome</keyword>
<evidence type="ECO:0000259" key="3">
    <source>
        <dbReference type="PROSITE" id="PS51462"/>
    </source>
</evidence>
<dbReference type="PANTHER" id="PTHR43046">
    <property type="entry name" value="GDP-MANNOSE MANNOSYL HYDROLASE"/>
    <property type="match status" value="1"/>
</dbReference>
<evidence type="ECO:0000313" key="5">
    <source>
        <dbReference type="Proteomes" id="UP001140076"/>
    </source>
</evidence>
<dbReference type="RefSeq" id="WP_270071930.1">
    <property type="nucleotide sequence ID" value="NZ_JAJAQC010000013.1"/>
</dbReference>
<proteinExistence type="predicted"/>
<dbReference type="InterPro" id="IPR000086">
    <property type="entry name" value="NUDIX_hydrolase_dom"/>
</dbReference>
<name>A0A9X3NJ26_9ACTN</name>
<comment type="cofactor">
    <cofactor evidence="1">
        <name>Mg(2+)</name>
        <dbReference type="ChEBI" id="CHEBI:18420"/>
    </cofactor>
</comment>
<dbReference type="Pfam" id="PF00293">
    <property type="entry name" value="NUDIX"/>
    <property type="match status" value="1"/>
</dbReference>
<accession>A0A9X3NJ26</accession>
<dbReference type="AlphaFoldDB" id="A0A9X3NJ26"/>
<feature type="domain" description="Nudix hydrolase" evidence="3">
    <location>
        <begin position="22"/>
        <end position="156"/>
    </location>
</feature>
<dbReference type="PANTHER" id="PTHR43046:SF2">
    <property type="entry name" value="8-OXO-DGTP DIPHOSPHATASE-RELATED"/>
    <property type="match status" value="1"/>
</dbReference>
<dbReference type="GO" id="GO:0016787">
    <property type="term" value="F:hydrolase activity"/>
    <property type="evidence" value="ECO:0007669"/>
    <property type="project" value="UniProtKB-KW"/>
</dbReference>
<dbReference type="Proteomes" id="UP001140076">
    <property type="component" value="Unassembled WGS sequence"/>
</dbReference>
<dbReference type="InterPro" id="IPR015797">
    <property type="entry name" value="NUDIX_hydrolase-like_dom_sf"/>
</dbReference>